<evidence type="ECO:0008006" key="3">
    <source>
        <dbReference type="Google" id="ProtNLM"/>
    </source>
</evidence>
<dbReference type="AlphaFoldDB" id="A0A1R0GTT1"/>
<dbReference type="Proteomes" id="UP000187455">
    <property type="component" value="Unassembled WGS sequence"/>
</dbReference>
<evidence type="ECO:0000313" key="1">
    <source>
        <dbReference type="EMBL" id="OLY80289.1"/>
    </source>
</evidence>
<proteinExistence type="predicted"/>
<evidence type="ECO:0000313" key="2">
    <source>
        <dbReference type="Proteomes" id="UP000187455"/>
    </source>
</evidence>
<protein>
    <recommendedName>
        <fullName evidence="3">YCII-related domain-containing protein</fullName>
    </recommendedName>
</protein>
<gene>
    <name evidence="1" type="ORF">AYI68_g5616</name>
</gene>
<accession>A0A1R0GTT1</accession>
<reference evidence="1 2" key="1">
    <citation type="journal article" date="2016" name="Mol. Biol. Evol.">
        <title>Genome-Wide Survey of Gut Fungi (Harpellales) Reveals the First Horizontally Transferred Ubiquitin Gene from a Mosquito Host.</title>
        <authorList>
            <person name="Wang Y."/>
            <person name="White M.M."/>
            <person name="Kvist S."/>
            <person name="Moncalvo J.M."/>
        </authorList>
    </citation>
    <scope>NUCLEOTIDE SEQUENCE [LARGE SCALE GENOMIC DNA]</scope>
    <source>
        <strain evidence="1 2">ALG-7-W6</strain>
    </source>
</reference>
<dbReference type="SUPFAM" id="SSF54909">
    <property type="entry name" value="Dimeric alpha+beta barrel"/>
    <property type="match status" value="1"/>
</dbReference>
<sequence>MKVLRKYVVFVKDLSDDDCINRRNLARDKHRADIEKMEEDGLSLLLCGDLSDKDGIIRGSSMVYYATDMAQVFAYMQKDTYTSSRVWDMTTVHISELKYEITKVVS</sequence>
<organism evidence="1 2">
    <name type="scientific">Smittium mucronatum</name>
    <dbReference type="NCBI Taxonomy" id="133383"/>
    <lineage>
        <taxon>Eukaryota</taxon>
        <taxon>Fungi</taxon>
        <taxon>Fungi incertae sedis</taxon>
        <taxon>Zoopagomycota</taxon>
        <taxon>Kickxellomycotina</taxon>
        <taxon>Harpellomycetes</taxon>
        <taxon>Harpellales</taxon>
        <taxon>Legeriomycetaceae</taxon>
        <taxon>Smittium</taxon>
    </lineage>
</organism>
<dbReference type="EMBL" id="LSSL01003597">
    <property type="protein sequence ID" value="OLY80289.1"/>
    <property type="molecule type" value="Genomic_DNA"/>
</dbReference>
<keyword evidence="2" id="KW-1185">Reference proteome</keyword>
<comment type="caution">
    <text evidence="1">The sequence shown here is derived from an EMBL/GenBank/DDBJ whole genome shotgun (WGS) entry which is preliminary data.</text>
</comment>
<dbReference type="OrthoDB" id="5519740at2759"/>
<dbReference type="InterPro" id="IPR011008">
    <property type="entry name" value="Dimeric_a/b-barrel"/>
</dbReference>
<dbReference type="Gene3D" id="3.30.70.1060">
    <property type="entry name" value="Dimeric alpha+beta barrel"/>
    <property type="match status" value="1"/>
</dbReference>
<name>A0A1R0GTT1_9FUNG</name>